<gene>
    <name evidence="2" type="ORF">J1902_16525</name>
</gene>
<evidence type="ECO:0000313" key="3">
    <source>
        <dbReference type="Proteomes" id="UP000664164"/>
    </source>
</evidence>
<dbReference type="RefSeq" id="WP_207617408.1">
    <property type="nucleotide sequence ID" value="NZ_JAFNLL010000049.1"/>
</dbReference>
<feature type="region of interest" description="Disordered" evidence="1">
    <location>
        <begin position="1"/>
        <end position="30"/>
    </location>
</feature>
<keyword evidence="3" id="KW-1185">Reference proteome</keyword>
<evidence type="ECO:0000256" key="1">
    <source>
        <dbReference type="SAM" id="MobiDB-lite"/>
    </source>
</evidence>
<comment type="caution">
    <text evidence="2">The sequence shown here is derived from an EMBL/GenBank/DDBJ whole genome shotgun (WGS) entry which is preliminary data.</text>
</comment>
<name>A0A939KNQ9_9MICC</name>
<dbReference type="Proteomes" id="UP000664164">
    <property type="component" value="Unassembled WGS sequence"/>
</dbReference>
<dbReference type="AlphaFoldDB" id="A0A939KNQ9"/>
<organism evidence="2 3">
    <name type="scientific">Arthrobacter cavernae</name>
    <dbReference type="NCBI Taxonomy" id="2817681"/>
    <lineage>
        <taxon>Bacteria</taxon>
        <taxon>Bacillati</taxon>
        <taxon>Actinomycetota</taxon>
        <taxon>Actinomycetes</taxon>
        <taxon>Micrococcales</taxon>
        <taxon>Micrococcaceae</taxon>
        <taxon>Arthrobacter</taxon>
    </lineage>
</organism>
<proteinExistence type="predicted"/>
<reference evidence="2" key="1">
    <citation type="submission" date="2021-03" db="EMBL/GenBank/DDBJ databases">
        <title>A new species, PO-11, isolated from a karst cave deposit.</title>
        <authorList>
            <person name="Zhaoxiaoyong W."/>
        </authorList>
    </citation>
    <scope>NUCLEOTIDE SEQUENCE</scope>
    <source>
        <strain evidence="2">PO-11</strain>
    </source>
</reference>
<sequence>MSFFDDVPVPDRPRQPENVPPAWSGPPPDELPEVVSVGQFLKRSGQMVMAVKSVEVFSTGCWINLVWSVRRAKETDREWSLLTGRSFDHPHRANAYPDDGGLRIGVAFADGRKTTTTQLHPGMFDGTEPVAGPVLLRSGGGGGSSSDSHAVSNSTLWLWPLPAEGDIRVVVQWDDLGMAEQSVVIEGGLLAEAAGKVQKYWVS</sequence>
<evidence type="ECO:0000313" key="2">
    <source>
        <dbReference type="EMBL" id="MBO1269551.1"/>
    </source>
</evidence>
<protein>
    <submittedName>
        <fullName evidence="2">Uncharacterized protein</fullName>
    </submittedName>
</protein>
<dbReference type="EMBL" id="JAFNLL010000049">
    <property type="protein sequence ID" value="MBO1269551.1"/>
    <property type="molecule type" value="Genomic_DNA"/>
</dbReference>
<accession>A0A939KNQ9</accession>